<dbReference type="PANTHER" id="PTHR20854:SF4">
    <property type="entry name" value="INOSITOL-1-MONOPHOSPHATASE-RELATED"/>
    <property type="match status" value="1"/>
</dbReference>
<dbReference type="GO" id="GO:0007165">
    <property type="term" value="P:signal transduction"/>
    <property type="evidence" value="ECO:0007669"/>
    <property type="project" value="TreeGrafter"/>
</dbReference>
<gene>
    <name evidence="5" type="ORF">INS88_07860</name>
</gene>
<dbReference type="Proteomes" id="UP000595053">
    <property type="component" value="Chromosome"/>
</dbReference>
<keyword evidence="6" id="KW-1185">Reference proteome</keyword>
<evidence type="ECO:0000256" key="2">
    <source>
        <dbReference type="ARBA" id="ARBA00022801"/>
    </source>
</evidence>
<dbReference type="PANTHER" id="PTHR20854">
    <property type="entry name" value="INOSITOL MONOPHOSPHATASE"/>
    <property type="match status" value="1"/>
</dbReference>
<dbReference type="Pfam" id="PF00459">
    <property type="entry name" value="Inositol_P"/>
    <property type="match status" value="1"/>
</dbReference>
<keyword evidence="1 4" id="KW-0479">Metal-binding</keyword>
<dbReference type="GO" id="GO:0008934">
    <property type="term" value="F:inositol monophosphate 1-phosphatase activity"/>
    <property type="evidence" value="ECO:0007669"/>
    <property type="project" value="TreeGrafter"/>
</dbReference>
<dbReference type="AlphaFoldDB" id="A0A7M1QT68"/>
<keyword evidence="2" id="KW-0378">Hydrolase</keyword>
<accession>A0A7M1QT68</accession>
<evidence type="ECO:0000256" key="1">
    <source>
        <dbReference type="ARBA" id="ARBA00022723"/>
    </source>
</evidence>
<dbReference type="EMBL" id="CP063213">
    <property type="protein sequence ID" value="QOR45189.1"/>
    <property type="molecule type" value="Genomic_DNA"/>
</dbReference>
<feature type="binding site" evidence="4">
    <location>
        <position position="70"/>
    </location>
    <ligand>
        <name>Mg(2+)</name>
        <dbReference type="ChEBI" id="CHEBI:18420"/>
        <label>1</label>
        <note>catalytic</note>
    </ligand>
</feature>
<dbReference type="PRINTS" id="PR00377">
    <property type="entry name" value="IMPHPHTASES"/>
</dbReference>
<proteinExistence type="predicted"/>
<dbReference type="Gene3D" id="3.30.540.10">
    <property type="entry name" value="Fructose-1,6-Bisphosphatase, subunit A, domain 1"/>
    <property type="match status" value="1"/>
</dbReference>
<feature type="binding site" evidence="4">
    <location>
        <position position="221"/>
    </location>
    <ligand>
        <name>Mg(2+)</name>
        <dbReference type="ChEBI" id="CHEBI:18420"/>
        <label>1</label>
        <note>catalytic</note>
    </ligand>
</feature>
<feature type="binding site" evidence="4">
    <location>
        <position position="95"/>
    </location>
    <ligand>
        <name>Mg(2+)</name>
        <dbReference type="ChEBI" id="CHEBI:18420"/>
        <label>1</label>
        <note>catalytic</note>
    </ligand>
</feature>
<dbReference type="GO" id="GO:0006020">
    <property type="term" value="P:inositol metabolic process"/>
    <property type="evidence" value="ECO:0007669"/>
    <property type="project" value="TreeGrafter"/>
</dbReference>
<evidence type="ECO:0000313" key="6">
    <source>
        <dbReference type="Proteomes" id="UP000595053"/>
    </source>
</evidence>
<organism evidence="5 6">
    <name type="scientific">Trueperella pecoris</name>
    <dbReference type="NCBI Taxonomy" id="2733571"/>
    <lineage>
        <taxon>Bacteria</taxon>
        <taxon>Bacillati</taxon>
        <taxon>Actinomycetota</taxon>
        <taxon>Actinomycetes</taxon>
        <taxon>Actinomycetales</taxon>
        <taxon>Actinomycetaceae</taxon>
        <taxon>Trueperella</taxon>
    </lineage>
</organism>
<dbReference type="Gene3D" id="3.40.190.80">
    <property type="match status" value="1"/>
</dbReference>
<reference evidence="5 6" key="1">
    <citation type="submission" date="2020-10" db="EMBL/GenBank/DDBJ databases">
        <title>Trueperella pecoris sp. nov. isolated from bovine and porcine specimens.</title>
        <authorList>
            <person name="Schoenecker L."/>
            <person name="Schnydrig P."/>
            <person name="Brodard I."/>
            <person name="Thomann A."/>
            <person name="Hemphill A."/>
            <person name="Rodriguez-Campos S."/>
            <person name="Perreten V."/>
            <person name="Jores J."/>
            <person name="Kittl S."/>
        </authorList>
    </citation>
    <scope>NUCLEOTIDE SEQUENCE [LARGE SCALE GENOMIC DNA]</scope>
    <source>
        <strain evidence="5 6">15A0121</strain>
    </source>
</reference>
<feature type="binding site" evidence="4">
    <location>
        <position position="98"/>
    </location>
    <ligand>
        <name>Mg(2+)</name>
        <dbReference type="ChEBI" id="CHEBI:18420"/>
        <label>1</label>
        <note>catalytic</note>
    </ligand>
</feature>
<evidence type="ECO:0000256" key="3">
    <source>
        <dbReference type="ARBA" id="ARBA00022842"/>
    </source>
</evidence>
<dbReference type="RefSeq" id="WP_197550876.1">
    <property type="nucleotide sequence ID" value="NZ_CP063213.1"/>
</dbReference>
<protein>
    <submittedName>
        <fullName evidence="5">Inositol monophosphatase</fullName>
    </submittedName>
</protein>
<dbReference type="InterPro" id="IPR000760">
    <property type="entry name" value="Inositol_monophosphatase-like"/>
</dbReference>
<comment type="cofactor">
    <cofactor evidence="4">
        <name>Mg(2+)</name>
        <dbReference type="ChEBI" id="CHEBI:18420"/>
    </cofactor>
</comment>
<sequence>MTLTPSTLADLAQSAALAVGPALLEAFKDPGKIEYKRNFHDPVTIHDRRAEKAIREVIFAGAPNSLILGEEEGKAINARGEQVKPGTDDVVWLVDPIDGTANFTSGLIYWCVSIAATRANEVIAGVIYQPTREVLYRSDDTGAYRNGSPIRVRKEPPQRSLLAAGFPSERLHDQAGAAVGYRKLLEGTKSVRRLGSTALHFAGVAEGTFGGCMGMGTQPWDIGAGIGLVQAAGGIVIGVRDDHSRMTAGAYDCPNYVAAAHPDMAELCLAAIDCVAPQALHTDYLGTQP</sequence>
<dbReference type="InterPro" id="IPR020583">
    <property type="entry name" value="Inositol_monoP_metal-BS"/>
</dbReference>
<evidence type="ECO:0000256" key="4">
    <source>
        <dbReference type="PIRSR" id="PIRSR600760-2"/>
    </source>
</evidence>
<name>A0A7M1QT68_9ACTO</name>
<dbReference type="SUPFAM" id="SSF56655">
    <property type="entry name" value="Carbohydrate phosphatase"/>
    <property type="match status" value="1"/>
</dbReference>
<dbReference type="PROSITE" id="PS00629">
    <property type="entry name" value="IMP_1"/>
    <property type="match status" value="1"/>
</dbReference>
<keyword evidence="3 4" id="KW-0460">Magnesium</keyword>
<evidence type="ECO:0000313" key="5">
    <source>
        <dbReference type="EMBL" id="QOR45189.1"/>
    </source>
</evidence>
<dbReference type="GO" id="GO:0046872">
    <property type="term" value="F:metal ion binding"/>
    <property type="evidence" value="ECO:0007669"/>
    <property type="project" value="UniProtKB-KW"/>
</dbReference>
<feature type="binding site" evidence="4">
    <location>
        <position position="97"/>
    </location>
    <ligand>
        <name>Mg(2+)</name>
        <dbReference type="ChEBI" id="CHEBI:18420"/>
        <label>1</label>
        <note>catalytic</note>
    </ligand>
</feature>